<dbReference type="PANTHER" id="PTHR26379">
    <property type="entry name" value="BTB/POZ AND MATH DOMAIN-CONTAINING PROTEIN 1"/>
    <property type="match status" value="1"/>
</dbReference>
<dbReference type="AlphaFoldDB" id="A0A0D3ENL4"/>
<reference evidence="2" key="2">
    <citation type="submission" date="2015-03" db="UniProtKB">
        <authorList>
            <consortium name="EnsemblPlants"/>
        </authorList>
    </citation>
    <scope>IDENTIFICATION</scope>
</reference>
<dbReference type="Gene3D" id="2.60.210.10">
    <property type="entry name" value="Apoptosis, Tumor Necrosis Factor Receptor Associated Protein 2, Chain A"/>
    <property type="match status" value="1"/>
</dbReference>
<keyword evidence="3" id="KW-1185">Reference proteome</keyword>
<evidence type="ECO:0000313" key="3">
    <source>
        <dbReference type="Proteomes" id="UP000026960"/>
    </source>
</evidence>
<dbReference type="CDD" id="cd00121">
    <property type="entry name" value="MATH"/>
    <property type="match status" value="1"/>
</dbReference>
<evidence type="ECO:0000313" key="2">
    <source>
        <dbReference type="EnsemblPlants" id="OBART01G14970.1"/>
    </source>
</evidence>
<accession>A0A0D3ENL4</accession>
<dbReference type="Proteomes" id="UP000026960">
    <property type="component" value="Chromosome 1"/>
</dbReference>
<sequence>MAGSTNTVVQTISVTAAATGVHDFRFDGYSLTKAVTGEDDFYESEAFSVGGHNWAIRYYPNRDSSRVGTADDDGDHVHASFACTLLDKSGKPASPESKDTADSASHAFRSGAGAEAWKVLSLRKEAVERFDDCFVVRCTVSVLKKPMSPLKFTLLPVQVTHIMRTLASQRFLTSSTYHNEIQITGWKLLTGN</sequence>
<proteinExistence type="predicted"/>
<dbReference type="EnsemblPlants" id="OBART01G14970.1">
    <property type="protein sequence ID" value="OBART01G14970.1"/>
    <property type="gene ID" value="OBART01G14970"/>
</dbReference>
<protein>
    <recommendedName>
        <fullName evidence="1">MATH domain-containing protein</fullName>
    </recommendedName>
</protein>
<organism evidence="2">
    <name type="scientific">Oryza barthii</name>
    <dbReference type="NCBI Taxonomy" id="65489"/>
    <lineage>
        <taxon>Eukaryota</taxon>
        <taxon>Viridiplantae</taxon>
        <taxon>Streptophyta</taxon>
        <taxon>Embryophyta</taxon>
        <taxon>Tracheophyta</taxon>
        <taxon>Spermatophyta</taxon>
        <taxon>Magnoliopsida</taxon>
        <taxon>Liliopsida</taxon>
        <taxon>Poales</taxon>
        <taxon>Poaceae</taxon>
        <taxon>BOP clade</taxon>
        <taxon>Oryzoideae</taxon>
        <taxon>Oryzeae</taxon>
        <taxon>Oryzinae</taxon>
        <taxon>Oryza</taxon>
    </lineage>
</organism>
<dbReference type="Pfam" id="PF22486">
    <property type="entry name" value="MATH_2"/>
    <property type="match status" value="1"/>
</dbReference>
<dbReference type="SUPFAM" id="SSF49599">
    <property type="entry name" value="TRAF domain-like"/>
    <property type="match status" value="1"/>
</dbReference>
<dbReference type="eggNOG" id="KOG1987">
    <property type="taxonomic scope" value="Eukaryota"/>
</dbReference>
<reference evidence="2" key="1">
    <citation type="journal article" date="2009" name="Rice">
        <title>De Novo Next Generation Sequencing of Plant Genomes.</title>
        <authorList>
            <person name="Rounsley S."/>
            <person name="Marri P.R."/>
            <person name="Yu Y."/>
            <person name="He R."/>
            <person name="Sisneros N."/>
            <person name="Goicoechea J.L."/>
            <person name="Lee S.J."/>
            <person name="Angelova A."/>
            <person name="Kudrna D."/>
            <person name="Luo M."/>
            <person name="Affourtit J."/>
            <person name="Desany B."/>
            <person name="Knight J."/>
            <person name="Niazi F."/>
            <person name="Egholm M."/>
            <person name="Wing R.A."/>
        </authorList>
    </citation>
    <scope>NUCLEOTIDE SEQUENCE [LARGE SCALE GENOMIC DNA]</scope>
    <source>
        <strain evidence="2">cv. IRGC 105608</strain>
    </source>
</reference>
<dbReference type="GO" id="GO:0016567">
    <property type="term" value="P:protein ubiquitination"/>
    <property type="evidence" value="ECO:0007669"/>
    <property type="project" value="InterPro"/>
</dbReference>
<dbReference type="HOGENOM" id="CLU_004253_6_2_1"/>
<dbReference type="InterPro" id="IPR008974">
    <property type="entry name" value="TRAF-like"/>
</dbReference>
<evidence type="ECO:0000259" key="1">
    <source>
        <dbReference type="Pfam" id="PF22486"/>
    </source>
</evidence>
<dbReference type="InterPro" id="IPR002083">
    <property type="entry name" value="MATH/TRAF_dom"/>
</dbReference>
<dbReference type="InterPro" id="IPR045005">
    <property type="entry name" value="BPM1-6"/>
</dbReference>
<dbReference type="STRING" id="65489.A0A0D3ENL4"/>
<dbReference type="PaxDb" id="65489-OBART01G14970.1"/>
<dbReference type="Gramene" id="OBART01G14970.1">
    <property type="protein sequence ID" value="OBART01G14970.1"/>
    <property type="gene ID" value="OBART01G14970"/>
</dbReference>
<name>A0A0D3ENL4_9ORYZ</name>
<feature type="domain" description="MATH" evidence="1">
    <location>
        <begin position="24"/>
        <end position="140"/>
    </location>
</feature>
<dbReference type="PANTHER" id="PTHR26379:SF187">
    <property type="entry name" value="OS07G0655300 PROTEIN"/>
    <property type="match status" value="1"/>
</dbReference>